<accession>A0ABN9VV05</accession>
<sequence length="253" mass="26738">MPPADGPFSRCEADRGAPAGCEQWAAAVAFSAGSPRADGGQLTLDVIGIRACREFRALAECLHALLAGNLSRVWDIFVKRFVALETSVADVSWATADLHSLPPADEFTFEAPGGGFQDADAQSKMRASFGGADVHRGTQVRITSHRLLWHAAAAEGWLALRLDGVASASIEAAWLRSKRCTLRLRSRGSVSIVGSEDRLRHGGPLLAAGQGHLCRSLARGVVRGGHDGRPGPHPRTARCAAAAGRGHPGGMWR</sequence>
<evidence type="ECO:0000256" key="1">
    <source>
        <dbReference type="SAM" id="MobiDB-lite"/>
    </source>
</evidence>
<gene>
    <name evidence="2" type="ORF">PCOR1329_LOCUS60443</name>
</gene>
<name>A0ABN9VV05_9DINO</name>
<proteinExistence type="predicted"/>
<reference evidence="2" key="1">
    <citation type="submission" date="2023-10" db="EMBL/GenBank/DDBJ databases">
        <authorList>
            <person name="Chen Y."/>
            <person name="Shah S."/>
            <person name="Dougan E. K."/>
            <person name="Thang M."/>
            <person name="Chan C."/>
        </authorList>
    </citation>
    <scope>NUCLEOTIDE SEQUENCE [LARGE SCALE GENOMIC DNA]</scope>
</reference>
<evidence type="ECO:0000313" key="3">
    <source>
        <dbReference type="Proteomes" id="UP001189429"/>
    </source>
</evidence>
<dbReference type="Proteomes" id="UP001189429">
    <property type="component" value="Unassembled WGS sequence"/>
</dbReference>
<protein>
    <submittedName>
        <fullName evidence="2">Uncharacterized protein</fullName>
    </submittedName>
</protein>
<comment type="caution">
    <text evidence="2">The sequence shown here is derived from an EMBL/GenBank/DDBJ whole genome shotgun (WGS) entry which is preliminary data.</text>
</comment>
<keyword evidence="3" id="KW-1185">Reference proteome</keyword>
<feature type="region of interest" description="Disordered" evidence="1">
    <location>
        <begin position="225"/>
        <end position="253"/>
    </location>
</feature>
<evidence type="ECO:0000313" key="2">
    <source>
        <dbReference type="EMBL" id="CAK0875893.1"/>
    </source>
</evidence>
<dbReference type="EMBL" id="CAUYUJ010017571">
    <property type="protein sequence ID" value="CAK0875893.1"/>
    <property type="molecule type" value="Genomic_DNA"/>
</dbReference>
<organism evidence="2 3">
    <name type="scientific">Prorocentrum cordatum</name>
    <dbReference type="NCBI Taxonomy" id="2364126"/>
    <lineage>
        <taxon>Eukaryota</taxon>
        <taxon>Sar</taxon>
        <taxon>Alveolata</taxon>
        <taxon>Dinophyceae</taxon>
        <taxon>Prorocentrales</taxon>
        <taxon>Prorocentraceae</taxon>
        <taxon>Prorocentrum</taxon>
    </lineage>
</organism>